<gene>
    <name evidence="2" type="ORF">S7711_07118</name>
</gene>
<keyword evidence="3" id="KW-1185">Reference proteome</keyword>
<protein>
    <submittedName>
        <fullName evidence="2">Uncharacterized protein</fullName>
    </submittedName>
</protein>
<evidence type="ECO:0000313" key="2">
    <source>
        <dbReference type="EMBL" id="KEY71972.1"/>
    </source>
</evidence>
<reference evidence="2 3" key="1">
    <citation type="journal article" date="2014" name="BMC Genomics">
        <title>Comparative genome sequencing reveals chemotype-specific gene clusters in the toxigenic black mold Stachybotrys.</title>
        <authorList>
            <person name="Semeiks J."/>
            <person name="Borek D."/>
            <person name="Otwinowski Z."/>
            <person name="Grishin N.V."/>
        </authorList>
    </citation>
    <scope>NUCLEOTIDE SEQUENCE [LARGE SCALE GENOMIC DNA]</scope>
    <source>
        <strain evidence="3">CBS 109288 / IBT 7711</strain>
    </source>
</reference>
<name>A0A084B343_STACB</name>
<dbReference type="EMBL" id="KL648114">
    <property type="protein sequence ID" value="KEY71972.1"/>
    <property type="molecule type" value="Genomic_DNA"/>
</dbReference>
<dbReference type="AlphaFoldDB" id="A0A084B343"/>
<dbReference type="HOGENOM" id="CLU_059039_0_0_1"/>
<dbReference type="Proteomes" id="UP000028045">
    <property type="component" value="Unassembled WGS sequence"/>
</dbReference>
<feature type="region of interest" description="Disordered" evidence="1">
    <location>
        <begin position="255"/>
        <end position="322"/>
    </location>
</feature>
<sequence>MPVSSLSQLSFINLGALTTTYTPPPACATEVARVAIARTSLPHDIAWFEDCDGPSFGTFGSCLPYGADRDEDMLAREEARQSSAVYYHSPGYQCPESWTTAGVAARAEGGDLSWTGIFGTTRAINLTTTVDMVYPTTNPVPNILMEALEPQETAVICCPSGFTANDGIGCHRTLPLNAYTAPSVCKVTAAWGMSYSHVTYTYNGEEVDGIMETQTVDSAIYATMTAEPPTNPQFGVAATYMPAVTLVYVASGGNATSTSTSTATATATPTRGGSASSASGTPSTTETSAGEGESSADSTASTAVSTDTDVEATTTDAESTTAITTVTNASTTVESGEADAVESAEPEFTLDPEGAAAVPSRAMTAVWGVTGIASVFLLAL</sequence>
<proteinExistence type="predicted"/>
<accession>A0A084B343</accession>
<organism evidence="2 3">
    <name type="scientific">Stachybotrys chartarum (strain CBS 109288 / IBT 7711)</name>
    <name type="common">Toxic black mold</name>
    <name type="synonym">Stilbospora chartarum</name>
    <dbReference type="NCBI Taxonomy" id="1280523"/>
    <lineage>
        <taxon>Eukaryota</taxon>
        <taxon>Fungi</taxon>
        <taxon>Dikarya</taxon>
        <taxon>Ascomycota</taxon>
        <taxon>Pezizomycotina</taxon>
        <taxon>Sordariomycetes</taxon>
        <taxon>Hypocreomycetidae</taxon>
        <taxon>Hypocreales</taxon>
        <taxon>Stachybotryaceae</taxon>
        <taxon>Stachybotrys</taxon>
    </lineage>
</organism>
<evidence type="ECO:0000313" key="3">
    <source>
        <dbReference type="Proteomes" id="UP000028045"/>
    </source>
</evidence>
<dbReference type="OrthoDB" id="5429716at2759"/>
<evidence type="ECO:0000256" key="1">
    <source>
        <dbReference type="SAM" id="MobiDB-lite"/>
    </source>
</evidence>